<dbReference type="Proteomes" id="UP001231915">
    <property type="component" value="Unassembled WGS sequence"/>
</dbReference>
<dbReference type="PRINTS" id="PR00420">
    <property type="entry name" value="RNGMNOXGNASE"/>
</dbReference>
<dbReference type="RefSeq" id="WP_284136435.1">
    <property type="nucleotide sequence ID" value="NZ_JASJUT010000001.1"/>
</dbReference>
<comment type="caution">
    <text evidence="2">The sequence shown here is derived from an EMBL/GenBank/DDBJ whole genome shotgun (WGS) entry which is preliminary data.</text>
</comment>
<dbReference type="InterPro" id="IPR036188">
    <property type="entry name" value="FAD/NAD-bd_sf"/>
</dbReference>
<dbReference type="InterPro" id="IPR050982">
    <property type="entry name" value="Auxin_biosynth/cation_transpt"/>
</dbReference>
<gene>
    <name evidence="2" type="ORF">QNM18_04080</name>
</gene>
<accession>A0ABT7EGS9</accession>
<dbReference type="Pfam" id="PF13738">
    <property type="entry name" value="Pyr_redox_3"/>
    <property type="match status" value="1"/>
</dbReference>
<evidence type="ECO:0000313" key="3">
    <source>
        <dbReference type="Proteomes" id="UP001231915"/>
    </source>
</evidence>
<evidence type="ECO:0000313" key="2">
    <source>
        <dbReference type="EMBL" id="MDK2594251.1"/>
    </source>
</evidence>
<organism evidence="2 3">
    <name type="scientific">Pseudoalteromonas obscura</name>
    <dbReference type="NCBI Taxonomy" id="3048491"/>
    <lineage>
        <taxon>Bacteria</taxon>
        <taxon>Pseudomonadati</taxon>
        <taxon>Pseudomonadota</taxon>
        <taxon>Gammaproteobacteria</taxon>
        <taxon>Alteromonadales</taxon>
        <taxon>Pseudoalteromonadaceae</taxon>
        <taxon>Pseudoalteromonas</taxon>
    </lineage>
</organism>
<evidence type="ECO:0000256" key="1">
    <source>
        <dbReference type="ARBA" id="ARBA00023002"/>
    </source>
</evidence>
<reference evidence="2 3" key="1">
    <citation type="submission" date="2023-05" db="EMBL/GenBank/DDBJ databases">
        <title>Pseudoalteromonas ardens sp. nov., Pseudoalteromonas obscura sp. nov., and Pseudoalteromonas umbrosa sp. nov., isolated from the coral Montipora capitata.</title>
        <authorList>
            <person name="Thomas E.M."/>
            <person name="Smith E.M."/>
            <person name="Papke E."/>
            <person name="Shlafstein M.D."/>
            <person name="Oline D.K."/>
            <person name="Videau P."/>
            <person name="Saw J.H."/>
            <person name="Strangman W.K."/>
            <person name="Ushijima B."/>
        </authorList>
    </citation>
    <scope>NUCLEOTIDE SEQUENCE [LARGE SCALE GENOMIC DNA]</scope>
    <source>
        <strain evidence="2 3">P94</strain>
    </source>
</reference>
<dbReference type="EMBL" id="JASJUT010000001">
    <property type="protein sequence ID" value="MDK2594251.1"/>
    <property type="molecule type" value="Genomic_DNA"/>
</dbReference>
<proteinExistence type="predicted"/>
<name>A0ABT7EGS9_9GAMM</name>
<dbReference type="Gene3D" id="3.50.50.60">
    <property type="entry name" value="FAD/NAD(P)-binding domain"/>
    <property type="match status" value="2"/>
</dbReference>
<dbReference type="PANTHER" id="PTHR43539:SF89">
    <property type="entry name" value="NAD(P)-BINDING DOMAIN-CONTAINING PROTEIN"/>
    <property type="match status" value="1"/>
</dbReference>
<keyword evidence="3" id="KW-1185">Reference proteome</keyword>
<keyword evidence="1" id="KW-0560">Oxidoreductase</keyword>
<dbReference type="SUPFAM" id="SSF51905">
    <property type="entry name" value="FAD/NAD(P)-binding domain"/>
    <property type="match status" value="1"/>
</dbReference>
<protein>
    <submittedName>
        <fullName evidence="2">NAD(P)-binding domain-containing protein</fullName>
    </submittedName>
</protein>
<dbReference type="PANTHER" id="PTHR43539">
    <property type="entry name" value="FLAVIN-BINDING MONOOXYGENASE-LIKE PROTEIN (AFU_ORTHOLOGUE AFUA_4G09220)"/>
    <property type="match status" value="1"/>
</dbReference>
<sequence length="373" mass="41549">MIETQVVIVGAGPAGLGCAALLKQMGIKGKDLIVLERGEIGESFLRWPESMRFITPSFPSNGYHQTDLNAITPDTSPAFNAGKEHLSGKEYAAYLKMVVKHYQIDVTVHTELNKVTSLGPSDGFELQTHNSHIRCQYLIWAGGEYQSPNTQSFTGADLCIHNTRIRSWEALDKGHYVVIGGYESGVDATFNLAKLGHKVTLLECSHDNEQTYDPSKVLSPYTAERMSCIANNTDIDFNGEFEVSAVFKEGDIFVVQSTDGDEIRTPFPPINCTGFEIDLGPVSEFFVYQDNGYPWVSAFDESTKLRNLFLAGPRLFHDPTLLCFIYKFRGRFAAPCSVIGSELELDMSILKHYRQAGMLLEDLSCCQQQECFC</sequence>